<dbReference type="EC" id="3.1.3.16" evidence="4"/>
<dbReference type="OrthoDB" id="10264738at2759"/>
<dbReference type="InterPro" id="IPR015655">
    <property type="entry name" value="PP2C"/>
</dbReference>
<evidence type="ECO:0000256" key="13">
    <source>
        <dbReference type="RuleBase" id="RU003465"/>
    </source>
</evidence>
<dbReference type="SUPFAM" id="SSF81606">
    <property type="entry name" value="PP2C-like"/>
    <property type="match status" value="1"/>
</dbReference>
<evidence type="ECO:0000256" key="9">
    <source>
        <dbReference type="ARBA" id="ARBA00022912"/>
    </source>
</evidence>
<dbReference type="FunFam" id="3.60.40.10:FF:000025">
    <property type="entry name" value="Protein phosphatase 2C 16"/>
    <property type="match status" value="1"/>
</dbReference>
<name>A0A6J5WS19_PRUAR</name>
<dbReference type="GO" id="GO:0009738">
    <property type="term" value="P:abscisic acid-activated signaling pathway"/>
    <property type="evidence" value="ECO:0007669"/>
    <property type="project" value="UniProtKB-KW"/>
</dbReference>
<evidence type="ECO:0000256" key="6">
    <source>
        <dbReference type="ARBA" id="ARBA00022723"/>
    </source>
</evidence>
<evidence type="ECO:0000256" key="8">
    <source>
        <dbReference type="ARBA" id="ARBA00022842"/>
    </source>
</evidence>
<dbReference type="AlphaFoldDB" id="A0A6J5WS19"/>
<dbReference type="InterPro" id="IPR036457">
    <property type="entry name" value="PPM-type-like_dom_sf"/>
</dbReference>
<evidence type="ECO:0000259" key="14">
    <source>
        <dbReference type="PROSITE" id="PS51746"/>
    </source>
</evidence>
<evidence type="ECO:0000313" key="15">
    <source>
        <dbReference type="EMBL" id="CAB4302867.1"/>
    </source>
</evidence>
<comment type="cofactor">
    <cofactor evidence="1">
        <name>Mn(2+)</name>
        <dbReference type="ChEBI" id="CHEBI:29035"/>
    </cofactor>
</comment>
<evidence type="ECO:0000256" key="2">
    <source>
        <dbReference type="ARBA" id="ARBA00001946"/>
    </source>
</evidence>
<keyword evidence="9 13" id="KW-0904">Protein phosphatase</keyword>
<dbReference type="InterPro" id="IPR001932">
    <property type="entry name" value="PPM-type_phosphatase-like_dom"/>
</dbReference>
<proteinExistence type="inferred from homology"/>
<evidence type="ECO:0000313" key="16">
    <source>
        <dbReference type="Proteomes" id="UP000507245"/>
    </source>
</evidence>
<comment type="catalytic activity">
    <reaction evidence="12">
        <text>O-phospho-L-threonyl-[protein] + H2O = L-threonyl-[protein] + phosphate</text>
        <dbReference type="Rhea" id="RHEA:47004"/>
        <dbReference type="Rhea" id="RHEA-COMP:11060"/>
        <dbReference type="Rhea" id="RHEA-COMP:11605"/>
        <dbReference type="ChEBI" id="CHEBI:15377"/>
        <dbReference type="ChEBI" id="CHEBI:30013"/>
        <dbReference type="ChEBI" id="CHEBI:43474"/>
        <dbReference type="ChEBI" id="CHEBI:61977"/>
        <dbReference type="EC" id="3.1.3.16"/>
    </reaction>
</comment>
<evidence type="ECO:0000256" key="4">
    <source>
        <dbReference type="ARBA" id="ARBA00013081"/>
    </source>
</evidence>
<keyword evidence="6" id="KW-0479">Metal-binding</keyword>
<dbReference type="PROSITE" id="PS01032">
    <property type="entry name" value="PPM_1"/>
    <property type="match status" value="1"/>
</dbReference>
<dbReference type="PANTHER" id="PTHR47992">
    <property type="entry name" value="PROTEIN PHOSPHATASE"/>
    <property type="match status" value="1"/>
</dbReference>
<evidence type="ECO:0000256" key="7">
    <source>
        <dbReference type="ARBA" id="ARBA00022801"/>
    </source>
</evidence>
<evidence type="ECO:0000256" key="10">
    <source>
        <dbReference type="ARBA" id="ARBA00023211"/>
    </source>
</evidence>
<accession>A0A6J5WS19</accession>
<feature type="domain" description="PPM-type phosphatase" evidence="14">
    <location>
        <begin position="229"/>
        <end position="547"/>
    </location>
</feature>
<comment type="catalytic activity">
    <reaction evidence="11">
        <text>O-phospho-L-seryl-[protein] + H2O = L-seryl-[protein] + phosphate</text>
        <dbReference type="Rhea" id="RHEA:20629"/>
        <dbReference type="Rhea" id="RHEA-COMP:9863"/>
        <dbReference type="Rhea" id="RHEA-COMP:11604"/>
        <dbReference type="ChEBI" id="CHEBI:15377"/>
        <dbReference type="ChEBI" id="CHEBI:29999"/>
        <dbReference type="ChEBI" id="CHEBI:43474"/>
        <dbReference type="ChEBI" id="CHEBI:83421"/>
        <dbReference type="EC" id="3.1.3.16"/>
    </reaction>
</comment>
<dbReference type="SMART" id="SM00332">
    <property type="entry name" value="PP2Cc"/>
    <property type="match status" value="1"/>
</dbReference>
<keyword evidence="10" id="KW-0464">Manganese</keyword>
<comment type="cofactor">
    <cofactor evidence="2">
        <name>Mg(2+)</name>
        <dbReference type="ChEBI" id="CHEBI:18420"/>
    </cofactor>
</comment>
<dbReference type="CDD" id="cd00143">
    <property type="entry name" value="PP2Cc"/>
    <property type="match status" value="1"/>
</dbReference>
<dbReference type="GO" id="GO:0004722">
    <property type="term" value="F:protein serine/threonine phosphatase activity"/>
    <property type="evidence" value="ECO:0007669"/>
    <property type="project" value="UniProtKB-EC"/>
</dbReference>
<dbReference type="Proteomes" id="UP000507245">
    <property type="component" value="Unassembled WGS sequence"/>
</dbReference>
<protein>
    <recommendedName>
        <fullName evidence="4">protein-serine/threonine phosphatase</fullName>
        <ecNumber evidence="4">3.1.3.16</ecNumber>
    </recommendedName>
</protein>
<reference evidence="16" key="1">
    <citation type="journal article" date="2020" name="Genome Biol.">
        <title>Gamete binning: chromosome-level and haplotype-resolved genome assembly enabled by high-throughput single-cell sequencing of gamete genomes.</title>
        <authorList>
            <person name="Campoy J.A."/>
            <person name="Sun H."/>
            <person name="Goel M."/>
            <person name="Jiao W.-B."/>
            <person name="Folz-Donahue K."/>
            <person name="Wang N."/>
            <person name="Rubio M."/>
            <person name="Liu C."/>
            <person name="Kukat C."/>
            <person name="Ruiz D."/>
            <person name="Huettel B."/>
            <person name="Schneeberger K."/>
        </authorList>
    </citation>
    <scope>NUCLEOTIDE SEQUENCE [LARGE SCALE GENOMIC DNA]</scope>
    <source>
        <strain evidence="16">cv. Rojo Pasion</strain>
    </source>
</reference>
<evidence type="ECO:0000256" key="11">
    <source>
        <dbReference type="ARBA" id="ARBA00047761"/>
    </source>
</evidence>
<keyword evidence="16" id="KW-1185">Reference proteome</keyword>
<comment type="similarity">
    <text evidence="3 13">Belongs to the PP2C family.</text>
</comment>
<evidence type="ECO:0000256" key="12">
    <source>
        <dbReference type="ARBA" id="ARBA00048336"/>
    </source>
</evidence>
<dbReference type="Gene3D" id="3.60.40.10">
    <property type="entry name" value="PPM-type phosphatase domain"/>
    <property type="match status" value="1"/>
</dbReference>
<keyword evidence="7 13" id="KW-0378">Hydrolase</keyword>
<sequence>MVQRQRKLMEDMSPAVAVTLSLGNSICDNSGIAANVEFTWLKLVTDPGSLSSDSIKAVPLESVSCSNGSCNDIQSHATVVAMSSQEDNGGEGEGLLKTLPENGNTSVSNDAMVQESEGGEILSFRYDTNGVDSEELLKLEVGSAISLPDVVEIGNAVEGKIVAKAIVLVESALGKMPSGEVIVAAVSSASELSDKSELTTSTVLIQSNGEKSVSKASIRSVFELDCIPLWGSVSICGRRPEMEDAIAAVPRFINIPIKMLIGNQLYNGMSQSLTHLTSHFFGIYDGHGGPQVANYCSERLHLALAEELGVIKDDLSDGTVGESQQVQWEKAFTNCFQRVDDEIEGKVSGNIIKCDGNASEASLEPIAPETIGSTAVVALVCSSHIIVANCGDSRAVLCRGKQAIALSVDHKPNREDEYARIEAAGGKVIQWNGHRVFGVLAMSRSIGDRYLKPWIIPEPEVMNVPRARDDECLILASDGLWDVMTNEEVCEVARRRILLWHKKNGVTALAERGAGVDPAAQEAAAYLSTLALQKGSRDNISVIVVDLKAQRKFKSKS</sequence>
<dbReference type="Pfam" id="PF00481">
    <property type="entry name" value="PP2C"/>
    <property type="match status" value="1"/>
</dbReference>
<dbReference type="InterPro" id="IPR000222">
    <property type="entry name" value="PP2C_BS"/>
</dbReference>
<gene>
    <name evidence="15" type="ORF">ORAREDHAP_LOCUS18764</name>
</gene>
<keyword evidence="8" id="KW-0460">Magnesium</keyword>
<organism evidence="15 16">
    <name type="scientific">Prunus armeniaca</name>
    <name type="common">Apricot</name>
    <name type="synonym">Armeniaca vulgaris</name>
    <dbReference type="NCBI Taxonomy" id="36596"/>
    <lineage>
        <taxon>Eukaryota</taxon>
        <taxon>Viridiplantae</taxon>
        <taxon>Streptophyta</taxon>
        <taxon>Embryophyta</taxon>
        <taxon>Tracheophyta</taxon>
        <taxon>Spermatophyta</taxon>
        <taxon>Magnoliopsida</taxon>
        <taxon>eudicotyledons</taxon>
        <taxon>Gunneridae</taxon>
        <taxon>Pentapetalae</taxon>
        <taxon>rosids</taxon>
        <taxon>fabids</taxon>
        <taxon>Rosales</taxon>
        <taxon>Rosaceae</taxon>
        <taxon>Amygdaloideae</taxon>
        <taxon>Amygdaleae</taxon>
        <taxon>Prunus</taxon>
    </lineage>
</organism>
<evidence type="ECO:0000256" key="5">
    <source>
        <dbReference type="ARBA" id="ARBA00022682"/>
    </source>
</evidence>
<keyword evidence="5" id="KW-0938">Abscisic acid signaling pathway</keyword>
<dbReference type="GO" id="GO:0046872">
    <property type="term" value="F:metal ion binding"/>
    <property type="evidence" value="ECO:0007669"/>
    <property type="project" value="UniProtKB-KW"/>
</dbReference>
<evidence type="ECO:0000256" key="1">
    <source>
        <dbReference type="ARBA" id="ARBA00001936"/>
    </source>
</evidence>
<evidence type="ECO:0000256" key="3">
    <source>
        <dbReference type="ARBA" id="ARBA00006702"/>
    </source>
</evidence>
<dbReference type="PROSITE" id="PS51746">
    <property type="entry name" value="PPM_2"/>
    <property type="match status" value="1"/>
</dbReference>
<dbReference type="EMBL" id="CAEKKB010000003">
    <property type="protein sequence ID" value="CAB4302867.1"/>
    <property type="molecule type" value="Genomic_DNA"/>
</dbReference>